<dbReference type="Pfam" id="PF00664">
    <property type="entry name" value="ABC_membrane"/>
    <property type="match status" value="1"/>
</dbReference>
<dbReference type="InterPro" id="IPR039421">
    <property type="entry name" value="Type_1_exporter"/>
</dbReference>
<comment type="subcellular location">
    <subcellularLocation>
        <location evidence="1">Cell membrane</location>
        <topology evidence="1">Multi-pass membrane protein</topology>
    </subcellularLocation>
</comment>
<feature type="domain" description="ABC transmembrane type-1" evidence="9">
    <location>
        <begin position="42"/>
        <end position="324"/>
    </location>
</feature>
<feature type="transmembrane region" description="Helical" evidence="7">
    <location>
        <begin position="80"/>
        <end position="99"/>
    </location>
</feature>
<feature type="transmembrane region" description="Helical" evidence="7">
    <location>
        <begin position="263"/>
        <end position="289"/>
    </location>
</feature>
<dbReference type="GO" id="GO:0140359">
    <property type="term" value="F:ABC-type transporter activity"/>
    <property type="evidence" value="ECO:0007669"/>
    <property type="project" value="InterPro"/>
</dbReference>
<dbReference type="PANTHER" id="PTHR24221:SF654">
    <property type="entry name" value="ATP-BINDING CASSETTE SUB-FAMILY B MEMBER 6"/>
    <property type="match status" value="1"/>
</dbReference>
<evidence type="ECO:0000256" key="5">
    <source>
        <dbReference type="ARBA" id="ARBA00022989"/>
    </source>
</evidence>
<dbReference type="InterPro" id="IPR003439">
    <property type="entry name" value="ABC_transporter-like_ATP-bd"/>
</dbReference>
<dbReference type="GO" id="GO:0034040">
    <property type="term" value="F:ATPase-coupled lipid transmembrane transporter activity"/>
    <property type="evidence" value="ECO:0007669"/>
    <property type="project" value="TreeGrafter"/>
</dbReference>
<dbReference type="InterPro" id="IPR027417">
    <property type="entry name" value="P-loop_NTPase"/>
</dbReference>
<evidence type="ECO:0000256" key="4">
    <source>
        <dbReference type="ARBA" id="ARBA00022840"/>
    </source>
</evidence>
<dbReference type="PROSITE" id="PS00211">
    <property type="entry name" value="ABC_TRANSPORTER_1"/>
    <property type="match status" value="1"/>
</dbReference>
<evidence type="ECO:0000256" key="7">
    <source>
        <dbReference type="SAM" id="Phobius"/>
    </source>
</evidence>
<keyword evidence="5 7" id="KW-1133">Transmembrane helix</keyword>
<dbReference type="PROSITE" id="PS50893">
    <property type="entry name" value="ABC_TRANSPORTER_2"/>
    <property type="match status" value="1"/>
</dbReference>
<dbReference type="SUPFAM" id="SSF90123">
    <property type="entry name" value="ABC transporter transmembrane region"/>
    <property type="match status" value="1"/>
</dbReference>
<dbReference type="InterPro" id="IPR017871">
    <property type="entry name" value="ABC_transporter-like_CS"/>
</dbReference>
<evidence type="ECO:0000256" key="1">
    <source>
        <dbReference type="ARBA" id="ARBA00004651"/>
    </source>
</evidence>
<dbReference type="PROSITE" id="PS50929">
    <property type="entry name" value="ABC_TM1F"/>
    <property type="match status" value="1"/>
</dbReference>
<feature type="transmembrane region" description="Helical" evidence="7">
    <location>
        <begin position="151"/>
        <end position="173"/>
    </location>
</feature>
<dbReference type="InterPro" id="IPR036640">
    <property type="entry name" value="ABC1_TM_sf"/>
</dbReference>
<feature type="transmembrane region" description="Helical" evidence="7">
    <location>
        <begin position="41"/>
        <end position="60"/>
    </location>
</feature>
<evidence type="ECO:0000256" key="6">
    <source>
        <dbReference type="ARBA" id="ARBA00023136"/>
    </source>
</evidence>
<dbReference type="GO" id="GO:0016887">
    <property type="term" value="F:ATP hydrolysis activity"/>
    <property type="evidence" value="ECO:0007669"/>
    <property type="project" value="InterPro"/>
</dbReference>
<organism evidence="10 11">
    <name type="scientific">Streptomyces buecherae</name>
    <dbReference type="NCBI Taxonomy" id="2763006"/>
    <lineage>
        <taxon>Bacteria</taxon>
        <taxon>Bacillati</taxon>
        <taxon>Actinomycetota</taxon>
        <taxon>Actinomycetes</taxon>
        <taxon>Kitasatosporales</taxon>
        <taxon>Streptomycetaceae</taxon>
        <taxon>Streptomyces</taxon>
    </lineage>
</organism>
<evidence type="ECO:0000256" key="2">
    <source>
        <dbReference type="ARBA" id="ARBA00022692"/>
    </source>
</evidence>
<feature type="transmembrane region" description="Helical" evidence="7">
    <location>
        <begin position="179"/>
        <end position="199"/>
    </location>
</feature>
<gene>
    <name evidence="10" type="ORF">HUT08_33530</name>
</gene>
<evidence type="ECO:0000313" key="10">
    <source>
        <dbReference type="EMBL" id="QKW53654.1"/>
    </source>
</evidence>
<dbReference type="Gene3D" id="3.40.50.300">
    <property type="entry name" value="P-loop containing nucleotide triphosphate hydrolases"/>
    <property type="match status" value="1"/>
</dbReference>
<evidence type="ECO:0000259" key="9">
    <source>
        <dbReference type="PROSITE" id="PS50929"/>
    </source>
</evidence>
<keyword evidence="6 7" id="KW-0472">Membrane</keyword>
<sequence length="580" mass="60371">MTRPTAAVPKPPDSAASAASAARSGPGGLLLWCLCDNAGRIAIAVIGGLLYQLALIGLPWCVERAVDQGITVDDPPATLRWAGVIAAVSVAAALGEIVLGWQSTVSATLTGNRLYLRLADRIGVLDEAALDRYGEGDLSMRGTRDVDLMRTWLMGFASFVTGVVGFTVMIIAILGLDPLLAVVGLACVPPLVLINTVLFPKWFGAANADLSAAHGARADAVEELLSASAAVRGLGGERALVERHDERSSHVTRHTLVTARVSASWAAASPFVPGLAIGVGLAVGGLAVLRDDMSIGGIVAFTSWMSMLVLWVGVLTLRLSQLSQARTAARRLVEVFATEPALAGPTNPAPLPVTGDLVADGVAVRREGRTILAPTSLTARPGELVALTGPMASGKTTLLRVLAHLSAPSEGTVRYGAVPLHQAAPDELRARVAYVPQRPVTVSGTLADNLRLGGEFSDEELREACRLAALDDYLAERPDGLETPLGEGGNTLSGGQSQRLALARALLRNPSVLLLDDVTSAVDTETEKAIVERLTSRRDGLTVVFATHRPAVLAAADRVITLEHAAAPAATDEERVSAGG</sequence>
<dbReference type="Proteomes" id="UP000509303">
    <property type="component" value="Chromosome"/>
</dbReference>
<accession>A0A7H8NGL7</accession>
<dbReference type="RefSeq" id="WP_176165359.1">
    <property type="nucleotide sequence ID" value="NZ_CP054929.1"/>
</dbReference>
<reference evidence="10 11" key="1">
    <citation type="submission" date="2020-06" db="EMBL/GenBank/DDBJ databases">
        <title>Genome mining for natural products.</title>
        <authorList>
            <person name="Zhang B."/>
            <person name="Shi J."/>
            <person name="Ge H."/>
        </authorList>
    </citation>
    <scope>NUCLEOTIDE SEQUENCE [LARGE SCALE GENOMIC DNA]</scope>
    <source>
        <strain evidence="10 11">NA00687</strain>
    </source>
</reference>
<dbReference type="EMBL" id="CP054929">
    <property type="protein sequence ID" value="QKW53654.1"/>
    <property type="molecule type" value="Genomic_DNA"/>
</dbReference>
<keyword evidence="11" id="KW-1185">Reference proteome</keyword>
<evidence type="ECO:0000256" key="3">
    <source>
        <dbReference type="ARBA" id="ARBA00022741"/>
    </source>
</evidence>
<keyword evidence="2 7" id="KW-0812">Transmembrane</keyword>
<keyword evidence="4 10" id="KW-0067">ATP-binding</keyword>
<evidence type="ECO:0000259" key="8">
    <source>
        <dbReference type="PROSITE" id="PS50893"/>
    </source>
</evidence>
<name>A0A7H8NGL7_9ACTN</name>
<dbReference type="SMART" id="SM00382">
    <property type="entry name" value="AAA"/>
    <property type="match status" value="1"/>
</dbReference>
<dbReference type="SUPFAM" id="SSF52540">
    <property type="entry name" value="P-loop containing nucleoside triphosphate hydrolases"/>
    <property type="match status" value="1"/>
</dbReference>
<dbReference type="AlphaFoldDB" id="A0A7H8NGL7"/>
<dbReference type="InterPro" id="IPR011527">
    <property type="entry name" value="ABC1_TM_dom"/>
</dbReference>
<feature type="domain" description="ABC transporter" evidence="8">
    <location>
        <begin position="357"/>
        <end position="578"/>
    </location>
</feature>
<dbReference type="GO" id="GO:0005524">
    <property type="term" value="F:ATP binding"/>
    <property type="evidence" value="ECO:0007669"/>
    <property type="project" value="UniProtKB-KW"/>
</dbReference>
<dbReference type="Gene3D" id="1.20.1560.10">
    <property type="entry name" value="ABC transporter type 1, transmembrane domain"/>
    <property type="match status" value="1"/>
</dbReference>
<proteinExistence type="predicted"/>
<dbReference type="GO" id="GO:0005886">
    <property type="term" value="C:plasma membrane"/>
    <property type="evidence" value="ECO:0007669"/>
    <property type="project" value="UniProtKB-SubCell"/>
</dbReference>
<keyword evidence="3" id="KW-0547">Nucleotide-binding</keyword>
<dbReference type="Pfam" id="PF00005">
    <property type="entry name" value="ABC_tran"/>
    <property type="match status" value="1"/>
</dbReference>
<feature type="transmembrane region" description="Helical" evidence="7">
    <location>
        <begin position="295"/>
        <end position="317"/>
    </location>
</feature>
<evidence type="ECO:0000313" key="11">
    <source>
        <dbReference type="Proteomes" id="UP000509303"/>
    </source>
</evidence>
<dbReference type="PANTHER" id="PTHR24221">
    <property type="entry name" value="ATP-BINDING CASSETTE SUB-FAMILY B"/>
    <property type="match status" value="1"/>
</dbReference>
<dbReference type="InterPro" id="IPR003593">
    <property type="entry name" value="AAA+_ATPase"/>
</dbReference>
<protein>
    <submittedName>
        <fullName evidence="10">ABC transporter ATP-binding protein</fullName>
    </submittedName>
</protein>